<evidence type="ECO:0000313" key="4">
    <source>
        <dbReference type="EMBL" id="KAK9939371.1"/>
    </source>
</evidence>
<dbReference type="PROSITE" id="PS50011">
    <property type="entry name" value="PROTEIN_KINASE_DOM"/>
    <property type="match status" value="1"/>
</dbReference>
<dbReference type="PANTHER" id="PTHR45631">
    <property type="entry name" value="OS07G0107800 PROTEIN-RELATED"/>
    <property type="match status" value="1"/>
</dbReference>
<dbReference type="AlphaFoldDB" id="A0AAW1XSU5"/>
<keyword evidence="2" id="KW-1133">Transmembrane helix</keyword>
<feature type="transmembrane region" description="Helical" evidence="2">
    <location>
        <begin position="33"/>
        <end position="55"/>
    </location>
</feature>
<reference evidence="4 5" key="1">
    <citation type="journal article" date="2023" name="G3 (Bethesda)">
        <title>A chromosome-length genome assembly and annotation of blackberry (Rubus argutus, cv. 'Hillquist').</title>
        <authorList>
            <person name="Bruna T."/>
            <person name="Aryal R."/>
            <person name="Dudchenko O."/>
            <person name="Sargent D.J."/>
            <person name="Mead D."/>
            <person name="Buti M."/>
            <person name="Cavallini A."/>
            <person name="Hytonen T."/>
            <person name="Andres J."/>
            <person name="Pham M."/>
            <person name="Weisz D."/>
            <person name="Mascagni F."/>
            <person name="Usai G."/>
            <person name="Natali L."/>
            <person name="Bassil N."/>
            <person name="Fernandez G.E."/>
            <person name="Lomsadze A."/>
            <person name="Armour M."/>
            <person name="Olukolu B."/>
            <person name="Poorten T."/>
            <person name="Britton C."/>
            <person name="Davik J."/>
            <person name="Ashrafi H."/>
            <person name="Aiden E.L."/>
            <person name="Borodovsky M."/>
            <person name="Worthington M."/>
        </authorList>
    </citation>
    <scope>NUCLEOTIDE SEQUENCE [LARGE SCALE GENOMIC DNA]</scope>
    <source>
        <strain evidence="4">PI 553951</strain>
    </source>
</reference>
<comment type="caution">
    <text evidence="4">The sequence shown here is derived from an EMBL/GenBank/DDBJ whole genome shotgun (WGS) entry which is preliminary data.</text>
</comment>
<accession>A0AAW1XSU5</accession>
<keyword evidence="1" id="KW-0547">Nucleotide-binding</keyword>
<evidence type="ECO:0000256" key="1">
    <source>
        <dbReference type="PROSITE-ProRule" id="PRU10141"/>
    </source>
</evidence>
<dbReference type="InterPro" id="IPR000719">
    <property type="entry name" value="Prot_kinase_dom"/>
</dbReference>
<feature type="domain" description="Protein kinase" evidence="3">
    <location>
        <begin position="68"/>
        <end position="119"/>
    </location>
</feature>
<proteinExistence type="predicted"/>
<keyword evidence="1" id="KW-0067">ATP-binding</keyword>
<dbReference type="Gene3D" id="3.30.200.20">
    <property type="entry name" value="Phosphorylase Kinase, domain 1"/>
    <property type="match status" value="1"/>
</dbReference>
<evidence type="ECO:0000259" key="3">
    <source>
        <dbReference type="PROSITE" id="PS50011"/>
    </source>
</evidence>
<keyword evidence="2" id="KW-0472">Membrane</keyword>
<dbReference type="PROSITE" id="PS00107">
    <property type="entry name" value="PROTEIN_KINASE_ATP"/>
    <property type="match status" value="1"/>
</dbReference>
<dbReference type="InterPro" id="IPR017441">
    <property type="entry name" value="Protein_kinase_ATP_BS"/>
</dbReference>
<sequence>MRPSRLPMGSGLYKSPNLSEQDGWKEKKRHINIIAPVVGSILIILLTIVAVLWGFERKRQHELVKITNNFATIIGSGGFGKVYHGTLKDGIQVAVKLLTSSSSGSKEFKMSKTVDESSS</sequence>
<dbReference type="EMBL" id="JBEDUW010000003">
    <property type="protein sequence ID" value="KAK9939371.1"/>
    <property type="molecule type" value="Genomic_DNA"/>
</dbReference>
<dbReference type="Proteomes" id="UP001457282">
    <property type="component" value="Unassembled WGS sequence"/>
</dbReference>
<evidence type="ECO:0000256" key="2">
    <source>
        <dbReference type="SAM" id="Phobius"/>
    </source>
</evidence>
<evidence type="ECO:0000313" key="5">
    <source>
        <dbReference type="Proteomes" id="UP001457282"/>
    </source>
</evidence>
<protein>
    <recommendedName>
        <fullName evidence="3">Protein kinase domain-containing protein</fullName>
    </recommendedName>
</protein>
<dbReference type="GO" id="GO:0004672">
    <property type="term" value="F:protein kinase activity"/>
    <property type="evidence" value="ECO:0007669"/>
    <property type="project" value="InterPro"/>
</dbReference>
<dbReference type="InterPro" id="IPR011009">
    <property type="entry name" value="Kinase-like_dom_sf"/>
</dbReference>
<name>A0AAW1XSU5_RUBAR</name>
<gene>
    <name evidence="4" type="ORF">M0R45_016068</name>
</gene>
<dbReference type="SUPFAM" id="SSF56112">
    <property type="entry name" value="Protein kinase-like (PK-like)"/>
    <property type="match status" value="1"/>
</dbReference>
<organism evidence="4 5">
    <name type="scientific">Rubus argutus</name>
    <name type="common">Southern blackberry</name>
    <dbReference type="NCBI Taxonomy" id="59490"/>
    <lineage>
        <taxon>Eukaryota</taxon>
        <taxon>Viridiplantae</taxon>
        <taxon>Streptophyta</taxon>
        <taxon>Embryophyta</taxon>
        <taxon>Tracheophyta</taxon>
        <taxon>Spermatophyta</taxon>
        <taxon>Magnoliopsida</taxon>
        <taxon>eudicotyledons</taxon>
        <taxon>Gunneridae</taxon>
        <taxon>Pentapetalae</taxon>
        <taxon>rosids</taxon>
        <taxon>fabids</taxon>
        <taxon>Rosales</taxon>
        <taxon>Rosaceae</taxon>
        <taxon>Rosoideae</taxon>
        <taxon>Rosoideae incertae sedis</taxon>
        <taxon>Rubus</taxon>
    </lineage>
</organism>
<dbReference type="PANTHER" id="PTHR45631:SF202">
    <property type="entry name" value="SENESCENCE-INDUCED RECEPTOR-LIKE SERINE_THREONINE-PROTEIN KINASE"/>
    <property type="match status" value="1"/>
</dbReference>
<keyword evidence="2" id="KW-0812">Transmembrane</keyword>
<dbReference type="GO" id="GO:0005524">
    <property type="term" value="F:ATP binding"/>
    <property type="evidence" value="ECO:0007669"/>
    <property type="project" value="UniProtKB-UniRule"/>
</dbReference>
<feature type="binding site" evidence="1">
    <location>
        <position position="96"/>
    </location>
    <ligand>
        <name>ATP</name>
        <dbReference type="ChEBI" id="CHEBI:30616"/>
    </ligand>
</feature>
<keyword evidence="5" id="KW-1185">Reference proteome</keyword>